<dbReference type="EnsemblMetazoa" id="AALFPA23_023597.R35103">
    <property type="protein sequence ID" value="AALFPA23_023597.P35103"/>
    <property type="gene ID" value="AALFPA23_023597"/>
</dbReference>
<evidence type="ECO:0008006" key="17">
    <source>
        <dbReference type="Google" id="ProtNLM"/>
    </source>
</evidence>
<evidence type="ECO:0000256" key="6">
    <source>
        <dbReference type="ARBA" id="ARBA00022617"/>
    </source>
</evidence>
<evidence type="ECO:0000256" key="9">
    <source>
        <dbReference type="ARBA" id="ARBA00022848"/>
    </source>
</evidence>
<dbReference type="Pfam" id="PF00067">
    <property type="entry name" value="p450"/>
    <property type="match status" value="1"/>
</dbReference>
<protein>
    <recommendedName>
        <fullName evidence="17">Cytochrome</fullName>
    </recommendedName>
</protein>
<evidence type="ECO:0000256" key="3">
    <source>
        <dbReference type="ARBA" id="ARBA00004174"/>
    </source>
</evidence>
<comment type="cofactor">
    <cofactor evidence="1">
        <name>heme</name>
        <dbReference type="ChEBI" id="CHEBI:30413"/>
    </cofactor>
</comment>
<dbReference type="InterPro" id="IPR002401">
    <property type="entry name" value="Cyt_P450_E_grp-I"/>
</dbReference>
<evidence type="ECO:0000256" key="12">
    <source>
        <dbReference type="ARBA" id="ARBA00023033"/>
    </source>
</evidence>
<evidence type="ECO:0000256" key="13">
    <source>
        <dbReference type="ARBA" id="ARBA00023136"/>
    </source>
</evidence>
<evidence type="ECO:0000256" key="4">
    <source>
        <dbReference type="ARBA" id="ARBA00004406"/>
    </source>
</evidence>
<keyword evidence="12 14" id="KW-0503">Monooxygenase</keyword>
<keyword evidence="6 14" id="KW-0349">Heme</keyword>
<dbReference type="PANTHER" id="PTHR24291:SF189">
    <property type="entry name" value="CYTOCHROME P450 4C3-RELATED"/>
    <property type="match status" value="1"/>
</dbReference>
<evidence type="ECO:0000256" key="8">
    <source>
        <dbReference type="ARBA" id="ARBA00022824"/>
    </source>
</evidence>
<dbReference type="CDD" id="cd11057">
    <property type="entry name" value="CYP313-like"/>
    <property type="match status" value="1"/>
</dbReference>
<accession>A0ABM2A1I1</accession>
<dbReference type="GeneID" id="115255459"/>
<keyword evidence="16" id="KW-1185">Reference proteome</keyword>
<comment type="similarity">
    <text evidence="5 14">Belongs to the cytochrome P450 family.</text>
</comment>
<evidence type="ECO:0000256" key="5">
    <source>
        <dbReference type="ARBA" id="ARBA00010617"/>
    </source>
</evidence>
<keyword evidence="9" id="KW-0492">Microsome</keyword>
<evidence type="ECO:0000256" key="11">
    <source>
        <dbReference type="ARBA" id="ARBA00023004"/>
    </source>
</evidence>
<dbReference type="PROSITE" id="PS00086">
    <property type="entry name" value="CYTOCHROME_P450"/>
    <property type="match status" value="1"/>
</dbReference>
<dbReference type="PRINTS" id="PR00385">
    <property type="entry name" value="P450"/>
</dbReference>
<dbReference type="Gene3D" id="1.10.630.10">
    <property type="entry name" value="Cytochrome P450"/>
    <property type="match status" value="1"/>
</dbReference>
<keyword evidence="8" id="KW-0256">Endoplasmic reticulum</keyword>
<keyword evidence="10 14" id="KW-0560">Oxidoreductase</keyword>
<evidence type="ECO:0000256" key="2">
    <source>
        <dbReference type="ARBA" id="ARBA00003690"/>
    </source>
</evidence>
<keyword evidence="11 14" id="KW-0408">Iron</keyword>
<dbReference type="InterPro" id="IPR001128">
    <property type="entry name" value="Cyt_P450"/>
</dbReference>
<comment type="function">
    <text evidence="2">May be involved in the metabolism of insect hormones and in the breakdown of synthetic insecticides.</text>
</comment>
<dbReference type="PANTHER" id="PTHR24291">
    <property type="entry name" value="CYTOCHROME P450 FAMILY 4"/>
    <property type="match status" value="1"/>
</dbReference>
<reference evidence="15" key="2">
    <citation type="submission" date="2025-05" db="UniProtKB">
        <authorList>
            <consortium name="EnsemblMetazoa"/>
        </authorList>
    </citation>
    <scope>IDENTIFICATION</scope>
    <source>
        <strain evidence="15">Foshan</strain>
    </source>
</reference>
<evidence type="ECO:0000256" key="14">
    <source>
        <dbReference type="RuleBase" id="RU000461"/>
    </source>
</evidence>
<organism evidence="15 16">
    <name type="scientific">Aedes albopictus</name>
    <name type="common">Asian tiger mosquito</name>
    <name type="synonym">Stegomyia albopicta</name>
    <dbReference type="NCBI Taxonomy" id="7160"/>
    <lineage>
        <taxon>Eukaryota</taxon>
        <taxon>Metazoa</taxon>
        <taxon>Ecdysozoa</taxon>
        <taxon>Arthropoda</taxon>
        <taxon>Hexapoda</taxon>
        <taxon>Insecta</taxon>
        <taxon>Pterygota</taxon>
        <taxon>Neoptera</taxon>
        <taxon>Endopterygota</taxon>
        <taxon>Diptera</taxon>
        <taxon>Nematocera</taxon>
        <taxon>Culicoidea</taxon>
        <taxon>Culicidae</taxon>
        <taxon>Culicinae</taxon>
        <taxon>Aedini</taxon>
        <taxon>Aedes</taxon>
        <taxon>Stegomyia</taxon>
    </lineage>
</organism>
<sequence>MAYMIVLIVLICSVLYLTNWWRNRLIRRQLGSLPGPLSLPFLGSSYIFIGKTYSQILDAFHRISSTYGRNGSPVLFFLGTKPFIIINHPDHAQRVLNSAGCLDKPWIYRYTPLEGIFSLPALEWRIHRKAIQPSFNWNILKSFHPIFKRKVNVLVNRMKVKAYNKETFDVYGYIAACTLDMVYATTLGIEMNIQQQSSCKYLEILDELFELVTNRVTNVFLHQNWIYRWTNYYRRECKARKIFQSPAQKVLQYRPILVKPSNIPEPDLTKPQILIDQLYRVATTDSRFTKQTIEKELNTMIFGGNETTAVTMANALLLIAMHPAVQRKLLVEIREVFGDNLEDITVEDLQRLVYMEAVLKEVMRLWPITTILGRTTSTEVPLGTLRIPTGVNLVIDVFSIHRSRRYWGDDADCFVPERFLDREPYPYAFLGFSAGPRNCIGTRYAWLSMKVMLTSILCQFELSTPLRMQDIRLKVAMTLKVENGHMIAVKVR</sequence>
<reference evidence="16" key="1">
    <citation type="journal article" date="2015" name="Proc. Natl. Acad. Sci. U.S.A.">
        <title>Genome sequence of the Asian Tiger mosquito, Aedes albopictus, reveals insights into its biology, genetics, and evolution.</title>
        <authorList>
            <person name="Chen X.G."/>
            <person name="Jiang X."/>
            <person name="Gu J."/>
            <person name="Xu M."/>
            <person name="Wu Y."/>
            <person name="Deng Y."/>
            <person name="Zhang C."/>
            <person name="Bonizzoni M."/>
            <person name="Dermauw W."/>
            <person name="Vontas J."/>
            <person name="Armbruster P."/>
            <person name="Huang X."/>
            <person name="Yang Y."/>
            <person name="Zhang H."/>
            <person name="He W."/>
            <person name="Peng H."/>
            <person name="Liu Y."/>
            <person name="Wu K."/>
            <person name="Chen J."/>
            <person name="Lirakis M."/>
            <person name="Topalis P."/>
            <person name="Van Leeuwen T."/>
            <person name="Hall A.B."/>
            <person name="Jiang X."/>
            <person name="Thorpe C."/>
            <person name="Mueller R.L."/>
            <person name="Sun C."/>
            <person name="Waterhouse R.M."/>
            <person name="Yan G."/>
            <person name="Tu Z.J."/>
            <person name="Fang X."/>
            <person name="James A.A."/>
        </authorList>
    </citation>
    <scope>NUCLEOTIDE SEQUENCE [LARGE SCALE GENOMIC DNA]</scope>
    <source>
        <strain evidence="16">Foshan</strain>
    </source>
</reference>
<name>A0ABM2A1I1_AEDAL</name>
<keyword evidence="13" id="KW-0472">Membrane</keyword>
<evidence type="ECO:0000313" key="16">
    <source>
        <dbReference type="Proteomes" id="UP000069940"/>
    </source>
</evidence>
<dbReference type="RefSeq" id="XP_062715358.1">
    <property type="nucleotide sequence ID" value="XM_062859374.1"/>
</dbReference>
<keyword evidence="7 14" id="KW-0479">Metal-binding</keyword>
<dbReference type="InterPro" id="IPR017972">
    <property type="entry name" value="Cyt_P450_CS"/>
</dbReference>
<dbReference type="PRINTS" id="PR00463">
    <property type="entry name" value="EP450I"/>
</dbReference>
<evidence type="ECO:0000256" key="7">
    <source>
        <dbReference type="ARBA" id="ARBA00022723"/>
    </source>
</evidence>
<dbReference type="InterPro" id="IPR036396">
    <property type="entry name" value="Cyt_P450_sf"/>
</dbReference>
<comment type="subcellular location">
    <subcellularLocation>
        <location evidence="4">Endoplasmic reticulum membrane</location>
        <topology evidence="4">Peripheral membrane protein</topology>
    </subcellularLocation>
    <subcellularLocation>
        <location evidence="3">Microsome membrane</location>
        <topology evidence="3">Peripheral membrane protein</topology>
    </subcellularLocation>
</comment>
<dbReference type="SUPFAM" id="SSF48264">
    <property type="entry name" value="Cytochrome P450"/>
    <property type="match status" value="1"/>
</dbReference>
<evidence type="ECO:0000256" key="10">
    <source>
        <dbReference type="ARBA" id="ARBA00023002"/>
    </source>
</evidence>
<evidence type="ECO:0000313" key="15">
    <source>
        <dbReference type="EnsemblMetazoa" id="AALFPA23_023597.P35103"/>
    </source>
</evidence>
<dbReference type="Proteomes" id="UP000069940">
    <property type="component" value="Unassembled WGS sequence"/>
</dbReference>
<dbReference type="InterPro" id="IPR050196">
    <property type="entry name" value="Cytochrome_P450_Monoox"/>
</dbReference>
<proteinExistence type="inferred from homology"/>
<evidence type="ECO:0000256" key="1">
    <source>
        <dbReference type="ARBA" id="ARBA00001971"/>
    </source>
</evidence>